<organism evidence="4 5">
    <name type="scientific">Candidatus Adlerbacteria bacterium GW2011_GWB1_54_7</name>
    <dbReference type="NCBI Taxonomy" id="1618607"/>
    <lineage>
        <taxon>Bacteria</taxon>
        <taxon>Candidatus Adleribacteriota</taxon>
    </lineage>
</organism>
<name>A0A0G1Y2R8_9BACT</name>
<gene>
    <name evidence="4" type="ORF">UY86_C0004G0062</name>
</gene>
<dbReference type="GO" id="GO:0000160">
    <property type="term" value="P:phosphorelay signal transduction system"/>
    <property type="evidence" value="ECO:0007669"/>
    <property type="project" value="InterPro"/>
</dbReference>
<dbReference type="STRING" id="1618607.UY86_C0004G0062"/>
<dbReference type="EMBL" id="LCRR01000004">
    <property type="protein sequence ID" value="KKW37733.1"/>
    <property type="molecule type" value="Genomic_DNA"/>
</dbReference>
<dbReference type="GO" id="GO:0006355">
    <property type="term" value="P:regulation of DNA-templated transcription"/>
    <property type="evidence" value="ECO:0007669"/>
    <property type="project" value="InterPro"/>
</dbReference>
<feature type="domain" description="OmpR/PhoB-type" evidence="3">
    <location>
        <begin position="113"/>
        <end position="214"/>
    </location>
</feature>
<proteinExistence type="predicted"/>
<evidence type="ECO:0000256" key="2">
    <source>
        <dbReference type="PROSITE-ProRule" id="PRU01091"/>
    </source>
</evidence>
<evidence type="ECO:0000313" key="5">
    <source>
        <dbReference type="Proteomes" id="UP000033852"/>
    </source>
</evidence>
<dbReference type="SUPFAM" id="SSF46894">
    <property type="entry name" value="C-terminal effector domain of the bipartite response regulators"/>
    <property type="match status" value="2"/>
</dbReference>
<dbReference type="AlphaFoldDB" id="A0A0G1Y2R8"/>
<dbReference type="GO" id="GO:0003677">
    <property type="term" value="F:DNA binding"/>
    <property type="evidence" value="ECO:0007669"/>
    <property type="project" value="UniProtKB-UniRule"/>
</dbReference>
<protein>
    <recommendedName>
        <fullName evidence="3">OmpR/PhoB-type domain-containing protein</fullName>
    </recommendedName>
</protein>
<feature type="DNA-binding region" description="OmpR/PhoB-type" evidence="2">
    <location>
        <begin position="7"/>
        <end position="107"/>
    </location>
</feature>
<keyword evidence="1 2" id="KW-0238">DNA-binding</keyword>
<sequence length="250" mass="28706">MDQKVQTTELHFGERNEISFFPEKCVVICGDSTVALTSQESLFLQTIAENRGRITKKEEILRVLHKHKRLSKKKKQYDVLAHRTRKKLGRQGQRTLVTHKGGYSLRIPEEEYSSSVRFGDFRYFPTVALVKCADRERRLAPERNALLRELAECKGEFVSKLALFRITLAMGRGRARSKMVDVVLCHLREILDDLSHDGGDHIHTKWGSSYGLFEERQPRLHAAKNPRGPHTGILEHMGALRTFIMSEARA</sequence>
<feature type="domain" description="OmpR/PhoB-type" evidence="3">
    <location>
        <begin position="7"/>
        <end position="107"/>
    </location>
</feature>
<evidence type="ECO:0000259" key="3">
    <source>
        <dbReference type="PROSITE" id="PS51755"/>
    </source>
</evidence>
<dbReference type="InterPro" id="IPR036388">
    <property type="entry name" value="WH-like_DNA-bd_sf"/>
</dbReference>
<evidence type="ECO:0000313" key="4">
    <source>
        <dbReference type="EMBL" id="KKW37733.1"/>
    </source>
</evidence>
<dbReference type="PROSITE" id="PS51755">
    <property type="entry name" value="OMPR_PHOB"/>
    <property type="match status" value="2"/>
</dbReference>
<dbReference type="InterPro" id="IPR001867">
    <property type="entry name" value="OmpR/PhoB-type_DNA-bd"/>
</dbReference>
<feature type="DNA-binding region" description="OmpR/PhoB-type" evidence="2">
    <location>
        <begin position="113"/>
        <end position="214"/>
    </location>
</feature>
<comment type="caution">
    <text evidence="4">The sequence shown here is derived from an EMBL/GenBank/DDBJ whole genome shotgun (WGS) entry which is preliminary data.</text>
</comment>
<dbReference type="SMART" id="SM00862">
    <property type="entry name" value="Trans_reg_C"/>
    <property type="match status" value="2"/>
</dbReference>
<dbReference type="Gene3D" id="1.10.10.10">
    <property type="entry name" value="Winged helix-like DNA-binding domain superfamily/Winged helix DNA-binding domain"/>
    <property type="match status" value="2"/>
</dbReference>
<dbReference type="InterPro" id="IPR016032">
    <property type="entry name" value="Sig_transdc_resp-reg_C-effctor"/>
</dbReference>
<accession>A0A0G1Y2R8</accession>
<reference evidence="4 5" key="1">
    <citation type="journal article" date="2015" name="Nature">
        <title>rRNA introns, odd ribosomes, and small enigmatic genomes across a large radiation of phyla.</title>
        <authorList>
            <person name="Brown C.T."/>
            <person name="Hug L.A."/>
            <person name="Thomas B.C."/>
            <person name="Sharon I."/>
            <person name="Castelle C.J."/>
            <person name="Singh A."/>
            <person name="Wilkins M.J."/>
            <person name="Williams K.H."/>
            <person name="Banfield J.F."/>
        </authorList>
    </citation>
    <scope>NUCLEOTIDE SEQUENCE [LARGE SCALE GENOMIC DNA]</scope>
</reference>
<dbReference type="Proteomes" id="UP000033852">
    <property type="component" value="Unassembled WGS sequence"/>
</dbReference>
<evidence type="ECO:0000256" key="1">
    <source>
        <dbReference type="ARBA" id="ARBA00023125"/>
    </source>
</evidence>
<dbReference type="Pfam" id="PF00486">
    <property type="entry name" value="Trans_reg_C"/>
    <property type="match status" value="2"/>
</dbReference>